<reference evidence="1" key="1">
    <citation type="submission" date="2017-07" db="EMBL/GenBank/DDBJ databases">
        <title>Taro Niue Genome Assembly and Annotation.</title>
        <authorList>
            <person name="Atibalentja N."/>
            <person name="Keating K."/>
            <person name="Fields C.J."/>
        </authorList>
    </citation>
    <scope>NUCLEOTIDE SEQUENCE</scope>
    <source>
        <strain evidence="1">Niue_2</strain>
        <tissue evidence="1">Leaf</tissue>
    </source>
</reference>
<sequence>MDPVDSSHLIWRNIGHRCLHHQLSASTIIIPLEHTKDLVALRNLGLEFPFIKNHDNPRGFLAARIRRYAWHVRTTDPCINHGPDSPA</sequence>
<dbReference type="EMBL" id="NMUH01001147">
    <property type="protein sequence ID" value="MQL89417.1"/>
    <property type="molecule type" value="Genomic_DNA"/>
</dbReference>
<protein>
    <submittedName>
        <fullName evidence="1">Uncharacterized protein</fullName>
    </submittedName>
</protein>
<name>A0A843V413_COLES</name>
<proteinExistence type="predicted"/>
<organism evidence="1 2">
    <name type="scientific">Colocasia esculenta</name>
    <name type="common">Wild taro</name>
    <name type="synonym">Arum esculentum</name>
    <dbReference type="NCBI Taxonomy" id="4460"/>
    <lineage>
        <taxon>Eukaryota</taxon>
        <taxon>Viridiplantae</taxon>
        <taxon>Streptophyta</taxon>
        <taxon>Embryophyta</taxon>
        <taxon>Tracheophyta</taxon>
        <taxon>Spermatophyta</taxon>
        <taxon>Magnoliopsida</taxon>
        <taxon>Liliopsida</taxon>
        <taxon>Araceae</taxon>
        <taxon>Aroideae</taxon>
        <taxon>Colocasieae</taxon>
        <taxon>Colocasia</taxon>
    </lineage>
</organism>
<dbReference type="Proteomes" id="UP000652761">
    <property type="component" value="Unassembled WGS sequence"/>
</dbReference>
<keyword evidence="2" id="KW-1185">Reference proteome</keyword>
<dbReference type="AlphaFoldDB" id="A0A843V413"/>
<gene>
    <name evidence="1" type="ORF">Taro_021999</name>
</gene>
<evidence type="ECO:0000313" key="1">
    <source>
        <dbReference type="EMBL" id="MQL89417.1"/>
    </source>
</evidence>
<comment type="caution">
    <text evidence="1">The sequence shown here is derived from an EMBL/GenBank/DDBJ whole genome shotgun (WGS) entry which is preliminary data.</text>
</comment>
<accession>A0A843V413</accession>
<evidence type="ECO:0000313" key="2">
    <source>
        <dbReference type="Proteomes" id="UP000652761"/>
    </source>
</evidence>